<dbReference type="GO" id="GO:0016887">
    <property type="term" value="F:ATP hydrolysis activity"/>
    <property type="evidence" value="ECO:0007669"/>
    <property type="project" value="InterPro"/>
</dbReference>
<accession>A0AAE2ZMB0</accession>
<evidence type="ECO:0000256" key="3">
    <source>
        <dbReference type="ARBA" id="ARBA00022741"/>
    </source>
</evidence>
<evidence type="ECO:0000313" key="7">
    <source>
        <dbReference type="Proteomes" id="UP001196509"/>
    </source>
</evidence>
<dbReference type="PROSITE" id="PS00211">
    <property type="entry name" value="ABC_TRANSPORTER_1"/>
    <property type="match status" value="1"/>
</dbReference>
<dbReference type="Gene3D" id="3.40.50.300">
    <property type="entry name" value="P-loop containing nucleotide triphosphate hydrolases"/>
    <property type="match status" value="1"/>
</dbReference>
<dbReference type="InterPro" id="IPR003439">
    <property type="entry name" value="ABC_transporter-like_ATP-bd"/>
</dbReference>
<keyword evidence="4 6" id="KW-0067">ATP-binding</keyword>
<comment type="similarity">
    <text evidence="1">Belongs to the ABC transporter superfamily.</text>
</comment>
<feature type="domain" description="ABC transporter" evidence="5">
    <location>
        <begin position="19"/>
        <end position="245"/>
    </location>
</feature>
<evidence type="ECO:0000256" key="4">
    <source>
        <dbReference type="ARBA" id="ARBA00022840"/>
    </source>
</evidence>
<dbReference type="InterPro" id="IPR050093">
    <property type="entry name" value="ABC_SmlMolc_Importer"/>
</dbReference>
<evidence type="ECO:0000256" key="2">
    <source>
        <dbReference type="ARBA" id="ARBA00022448"/>
    </source>
</evidence>
<protein>
    <submittedName>
        <fullName evidence="6">ATP-binding cassette domain-containing protein</fullName>
    </submittedName>
</protein>
<dbReference type="InterPro" id="IPR017871">
    <property type="entry name" value="ABC_transporter-like_CS"/>
</dbReference>
<sequence>MRENLLSAVQRQAMPVLPVTGTGLRVSRKGRVLLDVDDIEIAGQGTTVIVGPNGAGKSLLLNLLAGLRQPDRGKVRWNGTPPSRSRYCRFGMVLQHAVLLRRSVRANVEYALRAVGHSRTEARRRAETSLDEAGMERLAHASARVLSGGERQRLALVRALATHPDLLFLDEPTSSLDPASVLAIETMVQDASVKGMRAVMVAHDLAQAKRVADEIILMHHGRIVERAATDNFFQRPQSETAEAFIAGRLLI</sequence>
<evidence type="ECO:0000256" key="1">
    <source>
        <dbReference type="ARBA" id="ARBA00005417"/>
    </source>
</evidence>
<dbReference type="InterPro" id="IPR027417">
    <property type="entry name" value="P-loop_NTPase"/>
</dbReference>
<proteinExistence type="inferred from homology"/>
<keyword evidence="3" id="KW-0547">Nucleotide-binding</keyword>
<name>A0AAE2ZMB0_9HYPH</name>
<dbReference type="SUPFAM" id="SSF52540">
    <property type="entry name" value="P-loop containing nucleoside triphosphate hydrolases"/>
    <property type="match status" value="1"/>
</dbReference>
<dbReference type="InterPro" id="IPR003593">
    <property type="entry name" value="AAA+_ATPase"/>
</dbReference>
<dbReference type="PANTHER" id="PTHR42781:SF9">
    <property type="entry name" value="AMINO ACID ABC TRANSPORTER, ATP-BINDING PROTEIN-RELATED"/>
    <property type="match status" value="1"/>
</dbReference>
<organism evidence="6 7">
    <name type="scientific">Flavimaribacter sediminis</name>
    <dbReference type="NCBI Taxonomy" id="2865987"/>
    <lineage>
        <taxon>Bacteria</taxon>
        <taxon>Pseudomonadati</taxon>
        <taxon>Pseudomonadota</taxon>
        <taxon>Alphaproteobacteria</taxon>
        <taxon>Hyphomicrobiales</taxon>
        <taxon>Rhizobiaceae</taxon>
        <taxon>Flavimaribacter</taxon>
    </lineage>
</organism>
<evidence type="ECO:0000313" key="6">
    <source>
        <dbReference type="EMBL" id="MBW8637381.1"/>
    </source>
</evidence>
<dbReference type="Proteomes" id="UP001196509">
    <property type="component" value="Unassembled WGS sequence"/>
</dbReference>
<keyword evidence="2" id="KW-0813">Transport</keyword>
<dbReference type="AlphaFoldDB" id="A0AAE2ZMB0"/>
<evidence type="ECO:0000259" key="5">
    <source>
        <dbReference type="PROSITE" id="PS50893"/>
    </source>
</evidence>
<dbReference type="PROSITE" id="PS50893">
    <property type="entry name" value="ABC_TRANSPORTER_2"/>
    <property type="match status" value="1"/>
</dbReference>
<dbReference type="Pfam" id="PF00005">
    <property type="entry name" value="ABC_tran"/>
    <property type="match status" value="1"/>
</dbReference>
<gene>
    <name evidence="6" type="ORF">K1W69_09295</name>
</gene>
<keyword evidence="7" id="KW-1185">Reference proteome</keyword>
<dbReference type="GO" id="GO:0005524">
    <property type="term" value="F:ATP binding"/>
    <property type="evidence" value="ECO:0007669"/>
    <property type="project" value="UniProtKB-KW"/>
</dbReference>
<dbReference type="PANTHER" id="PTHR42781">
    <property type="entry name" value="SPERMIDINE/PUTRESCINE IMPORT ATP-BINDING PROTEIN POTA"/>
    <property type="match status" value="1"/>
</dbReference>
<comment type="caution">
    <text evidence="6">The sequence shown here is derived from an EMBL/GenBank/DDBJ whole genome shotgun (WGS) entry which is preliminary data.</text>
</comment>
<reference evidence="6" key="1">
    <citation type="submission" date="2021-08" db="EMBL/GenBank/DDBJ databases">
        <title>Hoeflea bacterium WL0058 sp. nov., isolated from the sediment.</title>
        <authorList>
            <person name="Wang L."/>
            <person name="Zhang D."/>
        </authorList>
    </citation>
    <scope>NUCLEOTIDE SEQUENCE</scope>
    <source>
        <strain evidence="6">WL0058</strain>
    </source>
</reference>
<dbReference type="SMART" id="SM00382">
    <property type="entry name" value="AAA"/>
    <property type="match status" value="1"/>
</dbReference>
<dbReference type="RefSeq" id="WP_220228089.1">
    <property type="nucleotide sequence ID" value="NZ_JAICBX010000002.1"/>
</dbReference>
<dbReference type="EMBL" id="JAICBX010000002">
    <property type="protein sequence ID" value="MBW8637381.1"/>
    <property type="molecule type" value="Genomic_DNA"/>
</dbReference>